<dbReference type="AlphaFoldDB" id="A0A2V4XGP0"/>
<name>A0A2V4XGP0_9FLAO</name>
<dbReference type="Proteomes" id="UP000248054">
    <property type="component" value="Unassembled WGS sequence"/>
</dbReference>
<reference evidence="1 2" key="1">
    <citation type="submission" date="2018-06" db="EMBL/GenBank/DDBJ databases">
        <title>Genomic Encyclopedia of Type Strains, Phase III (KMG-III): the genomes of soil and plant-associated and newly described type strains.</title>
        <authorList>
            <person name="Whitman W."/>
        </authorList>
    </citation>
    <scope>NUCLEOTIDE SEQUENCE [LARGE SCALE GENOMIC DNA]</scope>
    <source>
        <strain evidence="1 2">CECT 7945</strain>
    </source>
</reference>
<keyword evidence="2" id="KW-1185">Reference proteome</keyword>
<accession>A0A2V4XGP0</accession>
<comment type="caution">
    <text evidence="1">The sequence shown here is derived from an EMBL/GenBank/DDBJ whole genome shotgun (WGS) entry which is preliminary data.</text>
</comment>
<evidence type="ECO:0000313" key="1">
    <source>
        <dbReference type="EMBL" id="PYE82014.1"/>
    </source>
</evidence>
<dbReference type="RefSeq" id="WP_110475369.1">
    <property type="nucleotide sequence ID" value="NZ_BMWQ01000002.1"/>
</dbReference>
<protein>
    <submittedName>
        <fullName evidence="1">Uncharacterized protein</fullName>
    </submittedName>
</protein>
<proteinExistence type="predicted"/>
<dbReference type="EMBL" id="QJTD01000002">
    <property type="protein sequence ID" value="PYE82014.1"/>
    <property type="molecule type" value="Genomic_DNA"/>
</dbReference>
<gene>
    <name evidence="1" type="ORF">DFQ11_102594</name>
</gene>
<evidence type="ECO:0000313" key="2">
    <source>
        <dbReference type="Proteomes" id="UP000248054"/>
    </source>
</evidence>
<dbReference type="OrthoDB" id="6402114at2"/>
<organism evidence="1 2">
    <name type="scientific">Winogradskyella epiphytica</name>
    <dbReference type="NCBI Taxonomy" id="262005"/>
    <lineage>
        <taxon>Bacteria</taxon>
        <taxon>Pseudomonadati</taxon>
        <taxon>Bacteroidota</taxon>
        <taxon>Flavobacteriia</taxon>
        <taxon>Flavobacteriales</taxon>
        <taxon>Flavobacteriaceae</taxon>
        <taxon>Winogradskyella</taxon>
    </lineage>
</organism>
<sequence>MADTYKPGLGDFMETLQYHHSKLWFAGKNENWKLADFEIHELMETVEDIETFHAGRKDIEMINMIKPALDSVNNAIAQQNTDVFESSFSFLTNTCNQCHQATGYEFNRVKTPETSPFSNQDFRPIE</sequence>